<evidence type="ECO:0000256" key="2">
    <source>
        <dbReference type="ARBA" id="ARBA00023136"/>
    </source>
</evidence>
<dbReference type="CDD" id="cd06575">
    <property type="entry name" value="PASTA_Pbp2x-like_2"/>
    <property type="match status" value="1"/>
</dbReference>
<organism evidence="4">
    <name type="scientific">marine metagenome</name>
    <dbReference type="NCBI Taxonomy" id="408172"/>
    <lineage>
        <taxon>unclassified sequences</taxon>
        <taxon>metagenomes</taxon>
        <taxon>ecological metagenomes</taxon>
    </lineage>
</organism>
<dbReference type="Pfam" id="PF03717">
    <property type="entry name" value="PBP_dimer"/>
    <property type="match status" value="1"/>
</dbReference>
<dbReference type="PANTHER" id="PTHR30627:SF1">
    <property type="entry name" value="PEPTIDOGLYCAN D,D-TRANSPEPTIDASE FTSI"/>
    <property type="match status" value="1"/>
</dbReference>
<dbReference type="InterPro" id="IPR001460">
    <property type="entry name" value="PCN-bd_Tpept"/>
</dbReference>
<dbReference type="InterPro" id="IPR036138">
    <property type="entry name" value="PBP_dimer_sf"/>
</dbReference>
<dbReference type="InterPro" id="IPR050515">
    <property type="entry name" value="Beta-lactam/transpept"/>
</dbReference>
<dbReference type="Gene3D" id="3.90.1310.10">
    <property type="entry name" value="Penicillin-binding protein 2a (Domain 2)"/>
    <property type="match status" value="1"/>
</dbReference>
<sequence length="642" mass="70938">MVILSWAGLSARFFQIQVLNGNTYRIQGKKQGEAQKTLLANRGNIFDRKNTPLTRNIIHYNLAVHPSKIQDKISLAETIHNCTNRPIDHYTKMMNTGKSFVYLERNLSKETCSNLIKNPVAGLILERKTRRSYTHGRIAAQIIGCTDVDDKGLTGIEKKFDHLLKGTPGWIIKQRNGLGDLNPKNSFPKKPPIDGSNIQLTIDLDYQCILQEELARRMEQTGAAGATGLLMNPHTGAILAMASLPDFDPNHPENSKTEYQKIKSITDQFEPGSTFKIVAATAAVELKTVSPEQEFNCENGSYLYNNLLIIDHEEFGLLNFSQIVANSSNVGIIKISETLGQNNLHRFARQYGFGSLTNINLMGEVSGTLRKTKDWSRISLAQIARGYEVGVTAIQLASAFAVVANGGFLIRPIIINQIIDAKGNRRYSEESEIIRKVASPDAMNTLKEMLVKTVESGTGIEARIPGWNVAGKTGTAQKFIDGKYSTTKFVSNFVGFFPADNPQLLGLILLDEPKIGYHWGGVGAAPTFKKIMERIINIDDSIKRKIRPTQPDKEGSFLVKNPSPVFVKNEVNIPVPLGKNQIVRTDKIIIPDVRNMSLLKAMNTLKKNGLRTKINGSGKVIWQSPKPGTKITAGSICSIGLK</sequence>
<keyword evidence="2" id="KW-0472">Membrane</keyword>
<reference evidence="4" key="1">
    <citation type="submission" date="2018-05" db="EMBL/GenBank/DDBJ databases">
        <authorList>
            <person name="Lanie J.A."/>
            <person name="Ng W.-L."/>
            <person name="Kazmierczak K.M."/>
            <person name="Andrzejewski T.M."/>
            <person name="Davidsen T.M."/>
            <person name="Wayne K.J."/>
            <person name="Tettelin H."/>
            <person name="Glass J.I."/>
            <person name="Rusch D."/>
            <person name="Podicherti R."/>
            <person name="Tsui H.-C.T."/>
            <person name="Winkler M.E."/>
        </authorList>
    </citation>
    <scope>NUCLEOTIDE SEQUENCE</scope>
</reference>
<dbReference type="Pfam" id="PF03793">
    <property type="entry name" value="PASTA"/>
    <property type="match status" value="1"/>
</dbReference>
<proteinExistence type="predicted"/>
<name>A0A381QYG9_9ZZZZ</name>
<dbReference type="SUPFAM" id="SSF56601">
    <property type="entry name" value="beta-lactamase/transpeptidase-like"/>
    <property type="match status" value="1"/>
</dbReference>
<dbReference type="SMART" id="SM00740">
    <property type="entry name" value="PASTA"/>
    <property type="match status" value="1"/>
</dbReference>
<gene>
    <name evidence="4" type="ORF">METZ01_LOCUS35591</name>
</gene>
<dbReference type="PANTHER" id="PTHR30627">
    <property type="entry name" value="PEPTIDOGLYCAN D,D-TRANSPEPTIDASE"/>
    <property type="match status" value="1"/>
</dbReference>
<feature type="domain" description="PASTA" evidence="3">
    <location>
        <begin position="584"/>
        <end position="642"/>
    </location>
</feature>
<dbReference type="GO" id="GO:0008658">
    <property type="term" value="F:penicillin binding"/>
    <property type="evidence" value="ECO:0007669"/>
    <property type="project" value="InterPro"/>
</dbReference>
<dbReference type="GO" id="GO:0005886">
    <property type="term" value="C:plasma membrane"/>
    <property type="evidence" value="ECO:0007669"/>
    <property type="project" value="TreeGrafter"/>
</dbReference>
<dbReference type="Gene3D" id="3.40.710.10">
    <property type="entry name" value="DD-peptidase/beta-lactamase superfamily"/>
    <property type="match status" value="1"/>
</dbReference>
<dbReference type="SUPFAM" id="SSF54184">
    <property type="entry name" value="Penicillin-binding protein 2x (pbp-2x), c-terminal domain"/>
    <property type="match status" value="1"/>
</dbReference>
<evidence type="ECO:0000313" key="4">
    <source>
        <dbReference type="EMBL" id="SUZ82737.1"/>
    </source>
</evidence>
<evidence type="ECO:0000259" key="3">
    <source>
        <dbReference type="PROSITE" id="PS51178"/>
    </source>
</evidence>
<accession>A0A381QYG9</accession>
<protein>
    <recommendedName>
        <fullName evidence="3">PASTA domain-containing protein</fullName>
    </recommendedName>
</protein>
<dbReference type="InterPro" id="IPR005311">
    <property type="entry name" value="PBP_dimer"/>
</dbReference>
<comment type="subcellular location">
    <subcellularLocation>
        <location evidence="1">Membrane</location>
    </subcellularLocation>
</comment>
<dbReference type="PROSITE" id="PS51178">
    <property type="entry name" value="PASTA"/>
    <property type="match status" value="1"/>
</dbReference>
<evidence type="ECO:0000256" key="1">
    <source>
        <dbReference type="ARBA" id="ARBA00004370"/>
    </source>
</evidence>
<dbReference type="Pfam" id="PF00905">
    <property type="entry name" value="Transpeptidase"/>
    <property type="match status" value="1"/>
</dbReference>
<dbReference type="SUPFAM" id="SSF56519">
    <property type="entry name" value="Penicillin binding protein dimerisation domain"/>
    <property type="match status" value="1"/>
</dbReference>
<dbReference type="EMBL" id="UINC01001520">
    <property type="protein sequence ID" value="SUZ82737.1"/>
    <property type="molecule type" value="Genomic_DNA"/>
</dbReference>
<dbReference type="InterPro" id="IPR005543">
    <property type="entry name" value="PASTA_dom"/>
</dbReference>
<dbReference type="Gene3D" id="3.30.450.330">
    <property type="match status" value="1"/>
</dbReference>
<dbReference type="InterPro" id="IPR012338">
    <property type="entry name" value="Beta-lactam/transpept-like"/>
</dbReference>
<dbReference type="GO" id="GO:0071555">
    <property type="term" value="P:cell wall organization"/>
    <property type="evidence" value="ECO:0007669"/>
    <property type="project" value="TreeGrafter"/>
</dbReference>
<dbReference type="Gene3D" id="3.30.10.20">
    <property type="match status" value="1"/>
</dbReference>
<dbReference type="AlphaFoldDB" id="A0A381QYG9"/>